<comment type="caution">
    <text evidence="3">The sequence shown here is derived from an EMBL/GenBank/DDBJ whole genome shotgun (WGS) entry which is preliminary data.</text>
</comment>
<dbReference type="AlphaFoldDB" id="A0A364P2M7"/>
<dbReference type="Gene3D" id="3.40.50.150">
    <property type="entry name" value="Vaccinia Virus protein VP39"/>
    <property type="match status" value="1"/>
</dbReference>
<dbReference type="GO" id="GO:0016126">
    <property type="term" value="P:sterol biosynthetic process"/>
    <property type="evidence" value="ECO:0007669"/>
    <property type="project" value="TreeGrafter"/>
</dbReference>
<evidence type="ECO:0000259" key="2">
    <source>
        <dbReference type="Pfam" id="PF08241"/>
    </source>
</evidence>
<dbReference type="Proteomes" id="UP000251075">
    <property type="component" value="Unassembled WGS sequence"/>
</dbReference>
<proteinExistence type="predicted"/>
<dbReference type="PANTHER" id="PTHR44068">
    <property type="entry name" value="ZGC:194242"/>
    <property type="match status" value="1"/>
</dbReference>
<feature type="domain" description="Methyltransferase type 11" evidence="2">
    <location>
        <begin position="66"/>
        <end position="162"/>
    </location>
</feature>
<dbReference type="OrthoDB" id="9787738at2"/>
<dbReference type="SUPFAM" id="SSF53335">
    <property type="entry name" value="S-adenosyl-L-methionine-dependent methyltransferases"/>
    <property type="match status" value="1"/>
</dbReference>
<name>A0A364P2M7_9PROT</name>
<dbReference type="Pfam" id="PF08241">
    <property type="entry name" value="Methyltransf_11"/>
    <property type="match status" value="1"/>
</dbReference>
<organism evidence="3 4">
    <name type="scientific">Paramagnetospirillum kuznetsovii</name>
    <dbReference type="NCBI Taxonomy" id="2053833"/>
    <lineage>
        <taxon>Bacteria</taxon>
        <taxon>Pseudomonadati</taxon>
        <taxon>Pseudomonadota</taxon>
        <taxon>Alphaproteobacteria</taxon>
        <taxon>Rhodospirillales</taxon>
        <taxon>Magnetospirillaceae</taxon>
        <taxon>Paramagnetospirillum</taxon>
    </lineage>
</organism>
<reference evidence="3 4" key="1">
    <citation type="submission" date="2017-11" db="EMBL/GenBank/DDBJ databases">
        <title>Draft genome sequence of magnetotactic bacterium Magnetospirillum kuznetsovii LBB-42.</title>
        <authorList>
            <person name="Grouzdev D.S."/>
            <person name="Rysina M.S."/>
            <person name="Baslerov R.V."/>
            <person name="Koziaeva V."/>
        </authorList>
    </citation>
    <scope>NUCLEOTIDE SEQUENCE [LARGE SCALE GENOMIC DNA]</scope>
    <source>
        <strain evidence="3 4">LBB-42</strain>
    </source>
</reference>
<dbReference type="EMBL" id="PGTO01000001">
    <property type="protein sequence ID" value="RAU23608.1"/>
    <property type="molecule type" value="Genomic_DNA"/>
</dbReference>
<gene>
    <name evidence="3" type="ORF">CU669_00430</name>
</gene>
<keyword evidence="1" id="KW-0808">Transferase</keyword>
<dbReference type="InterPro" id="IPR050447">
    <property type="entry name" value="Erg6_SMT_methyltransf"/>
</dbReference>
<protein>
    <recommendedName>
        <fullName evidence="2">Methyltransferase type 11 domain-containing protein</fullName>
    </recommendedName>
</protein>
<evidence type="ECO:0000313" key="3">
    <source>
        <dbReference type="EMBL" id="RAU23608.1"/>
    </source>
</evidence>
<accession>A0A364P2M7</accession>
<dbReference type="InterPro" id="IPR029063">
    <property type="entry name" value="SAM-dependent_MTases_sf"/>
</dbReference>
<keyword evidence="4" id="KW-1185">Reference proteome</keyword>
<dbReference type="GO" id="GO:0003838">
    <property type="term" value="F:sterol 24-C-methyltransferase activity"/>
    <property type="evidence" value="ECO:0007669"/>
    <property type="project" value="TreeGrafter"/>
</dbReference>
<dbReference type="PANTHER" id="PTHR44068:SF1">
    <property type="entry name" value="HYPOTHETICAL LOC100005854"/>
    <property type="match status" value="1"/>
</dbReference>
<evidence type="ECO:0000313" key="4">
    <source>
        <dbReference type="Proteomes" id="UP000251075"/>
    </source>
</evidence>
<dbReference type="RefSeq" id="WP_112141839.1">
    <property type="nucleotide sequence ID" value="NZ_PGTO01000001.1"/>
</dbReference>
<dbReference type="InterPro" id="IPR013216">
    <property type="entry name" value="Methyltransf_11"/>
</dbReference>
<dbReference type="CDD" id="cd02440">
    <property type="entry name" value="AdoMet_MTases"/>
    <property type="match status" value="1"/>
</dbReference>
<sequence>MPAPAKSDIQAFWKSLYDSLYEDVDAGLTRADLMAALDDLEDMFRYREHLAVVEMPLAELAGKKVLEIGPGAGGHSALFAKHGARMTSVDLTNARARATEAKFRLMGAEGCHALQGDAENLPFADDSFDIVYSNGVLHHTADTEKAFAEVYRVLKPGGKAVILLYCKSSWHYWINMVLPVGILQGKLFKDRNWLGKATEWGGKNRQTVANPFTRCYTADGIRRLFQGFESLTMRKGEFYWYLVPKLGRLYRKYQIKRYGTHPGGVLVYGEPWPIQSPLELALGKIMGFAWHISARKPTR</sequence>
<evidence type="ECO:0000256" key="1">
    <source>
        <dbReference type="ARBA" id="ARBA00022679"/>
    </source>
</evidence>